<comment type="caution">
    <text evidence="1">The sequence shown here is derived from an EMBL/GenBank/DDBJ whole genome shotgun (WGS) entry which is preliminary data.</text>
</comment>
<name>A0A5J5IVG9_9MICO</name>
<organism evidence="1 2">
    <name type="scientific">Microbacterium radiodurans</name>
    <dbReference type="NCBI Taxonomy" id="661398"/>
    <lineage>
        <taxon>Bacteria</taxon>
        <taxon>Bacillati</taxon>
        <taxon>Actinomycetota</taxon>
        <taxon>Actinomycetes</taxon>
        <taxon>Micrococcales</taxon>
        <taxon>Microbacteriaceae</taxon>
        <taxon>Microbacterium</taxon>
    </lineage>
</organism>
<gene>
    <name evidence="1" type="ORF">F6B42_01775</name>
</gene>
<accession>A0A5J5IVG9</accession>
<protein>
    <submittedName>
        <fullName evidence="1">Tryptophan synthase subunit alpha</fullName>
    </submittedName>
</protein>
<dbReference type="EMBL" id="VYRZ01000001">
    <property type="protein sequence ID" value="KAA9089246.1"/>
    <property type="molecule type" value="Genomic_DNA"/>
</dbReference>
<evidence type="ECO:0000313" key="2">
    <source>
        <dbReference type="Proteomes" id="UP000327039"/>
    </source>
</evidence>
<evidence type="ECO:0000313" key="1">
    <source>
        <dbReference type="EMBL" id="KAA9089246.1"/>
    </source>
</evidence>
<dbReference type="AlphaFoldDB" id="A0A5J5IVG9"/>
<dbReference type="Proteomes" id="UP000327039">
    <property type="component" value="Unassembled WGS sequence"/>
</dbReference>
<proteinExistence type="predicted"/>
<keyword evidence="2" id="KW-1185">Reference proteome</keyword>
<reference evidence="2" key="1">
    <citation type="submission" date="2019-09" db="EMBL/GenBank/DDBJ databases">
        <title>Mumia zhuanghuii sp. nov. isolated from the intestinal contents of plateau pika (Ochotona curzoniae) in the Qinghai-Tibet plateau of China.</title>
        <authorList>
            <person name="Tian Z."/>
        </authorList>
    </citation>
    <scope>NUCLEOTIDE SEQUENCE [LARGE SCALE GENOMIC DNA]</scope>
    <source>
        <strain evidence="2">DSM 25564</strain>
    </source>
</reference>
<sequence length="113" mass="12824">MVSPDRTPPRASLELLRAEASDELSVLIEERLRRGEDPWEFMEELPTVDELVVLTLRAENIAAYGGGRPSIARNDRVLRQIAFDHPPLARAVWRLLGSEPHRRWDLGTRADAS</sequence>
<dbReference type="OrthoDB" id="5114823at2"/>